<evidence type="ECO:0000259" key="1">
    <source>
        <dbReference type="PROSITE" id="PS50181"/>
    </source>
</evidence>
<dbReference type="PROSITE" id="PS50181">
    <property type="entry name" value="FBOX"/>
    <property type="match status" value="1"/>
</dbReference>
<dbReference type="AlphaFoldDB" id="A0AA39ZKJ6"/>
<gene>
    <name evidence="2" type="ORF">QBC41DRAFT_380342</name>
</gene>
<evidence type="ECO:0000313" key="2">
    <source>
        <dbReference type="EMBL" id="KAK0672495.1"/>
    </source>
</evidence>
<dbReference type="InterPro" id="IPR001810">
    <property type="entry name" value="F-box_dom"/>
</dbReference>
<organism evidence="2 3">
    <name type="scientific">Cercophora samala</name>
    <dbReference type="NCBI Taxonomy" id="330535"/>
    <lineage>
        <taxon>Eukaryota</taxon>
        <taxon>Fungi</taxon>
        <taxon>Dikarya</taxon>
        <taxon>Ascomycota</taxon>
        <taxon>Pezizomycotina</taxon>
        <taxon>Sordariomycetes</taxon>
        <taxon>Sordariomycetidae</taxon>
        <taxon>Sordariales</taxon>
        <taxon>Lasiosphaeriaceae</taxon>
        <taxon>Cercophora</taxon>
    </lineage>
</organism>
<reference evidence="2" key="1">
    <citation type="submission" date="2023-06" db="EMBL/GenBank/DDBJ databases">
        <title>Genome-scale phylogeny and comparative genomics of the fungal order Sordariales.</title>
        <authorList>
            <consortium name="Lawrence Berkeley National Laboratory"/>
            <person name="Hensen N."/>
            <person name="Bonometti L."/>
            <person name="Westerberg I."/>
            <person name="Brannstrom I.O."/>
            <person name="Guillou S."/>
            <person name="Cros-Aarteil S."/>
            <person name="Calhoun S."/>
            <person name="Haridas S."/>
            <person name="Kuo A."/>
            <person name="Mondo S."/>
            <person name="Pangilinan J."/>
            <person name="Riley R."/>
            <person name="Labutti K."/>
            <person name="Andreopoulos B."/>
            <person name="Lipzen A."/>
            <person name="Chen C."/>
            <person name="Yanf M."/>
            <person name="Daum C."/>
            <person name="Ng V."/>
            <person name="Clum A."/>
            <person name="Steindorff A."/>
            <person name="Ohm R."/>
            <person name="Martin F."/>
            <person name="Silar P."/>
            <person name="Natvig D."/>
            <person name="Lalanne C."/>
            <person name="Gautier V."/>
            <person name="Ament-Velasquez S.L."/>
            <person name="Kruys A."/>
            <person name="Hutchinson M.I."/>
            <person name="Powell A.J."/>
            <person name="Barry K."/>
            <person name="Miller A.N."/>
            <person name="Grigoriev I.V."/>
            <person name="Debuchy R."/>
            <person name="Gladieux P."/>
            <person name="Thoren M.H."/>
            <person name="Johannesson H."/>
        </authorList>
    </citation>
    <scope>NUCLEOTIDE SEQUENCE</scope>
    <source>
        <strain evidence="2">CBS 307.81</strain>
    </source>
</reference>
<dbReference type="EMBL" id="JAULSY010000012">
    <property type="protein sequence ID" value="KAK0672495.1"/>
    <property type="molecule type" value="Genomic_DNA"/>
</dbReference>
<accession>A0AA39ZKJ6</accession>
<comment type="caution">
    <text evidence="2">The sequence shown here is derived from an EMBL/GenBank/DDBJ whole genome shotgun (WGS) entry which is preliminary data.</text>
</comment>
<dbReference type="SUPFAM" id="SSF81383">
    <property type="entry name" value="F-box domain"/>
    <property type="match status" value="1"/>
</dbReference>
<dbReference type="Proteomes" id="UP001174997">
    <property type="component" value="Unassembled WGS sequence"/>
</dbReference>
<evidence type="ECO:0000313" key="3">
    <source>
        <dbReference type="Proteomes" id="UP001174997"/>
    </source>
</evidence>
<name>A0AA39ZKJ6_9PEZI</name>
<proteinExistence type="predicted"/>
<protein>
    <recommendedName>
        <fullName evidence="1">F-box domain-containing protein</fullName>
    </recommendedName>
</protein>
<sequence>MTGWRRANRPSLATNAVIPAATTNCRAFLNLPAEIYTHIGKYLSKADAVRVSHTSKTMYHMFRATVWSSFYPRGNDAEIMKGLRCLLELSKEEMERERLGTLPSRPFFREIKTINIRLQDQVSCWTLDDTRYLKLADEVVSFLSNATNLRELSIDLRHLTKIQCNHLIKLLPPHQLNNLSLLKKVRFTTSEHGVRENDFDPAIYGQVVAAFCSALPATTDSLALTRGSEDGNNDALLAILQAFASHRSLKRLLLAGSFVLDAPVLSTAEIIHRVIKGNDRISQSIELFAIFDDSEYVPPGAGGPAQWKTCQDAVAFLITALSGMPRLRRVAFPLIDFPVLARSGNDALNTHSDANFEVPAVKDAMKFVVEGVLKGLPGLQRVAFWSLWQRMGVEGWRTRDGRIWGKHYAVRDTFYERGNWGEEYWPMGLWGMRF</sequence>
<keyword evidence="3" id="KW-1185">Reference proteome</keyword>
<dbReference type="InterPro" id="IPR036047">
    <property type="entry name" value="F-box-like_dom_sf"/>
</dbReference>
<feature type="domain" description="F-box" evidence="1">
    <location>
        <begin position="25"/>
        <end position="70"/>
    </location>
</feature>